<comment type="catalytic activity">
    <reaction evidence="4 5">
        <text>L-glutaminyl-[peptide chain release factor] + S-adenosyl-L-methionine = N(5)-methyl-L-glutaminyl-[peptide chain release factor] + S-adenosyl-L-homocysteine + H(+)</text>
        <dbReference type="Rhea" id="RHEA:42896"/>
        <dbReference type="Rhea" id="RHEA-COMP:10271"/>
        <dbReference type="Rhea" id="RHEA-COMP:10272"/>
        <dbReference type="ChEBI" id="CHEBI:15378"/>
        <dbReference type="ChEBI" id="CHEBI:30011"/>
        <dbReference type="ChEBI" id="CHEBI:57856"/>
        <dbReference type="ChEBI" id="CHEBI:59789"/>
        <dbReference type="ChEBI" id="CHEBI:61891"/>
        <dbReference type="EC" id="2.1.1.297"/>
    </reaction>
</comment>
<dbReference type="SUPFAM" id="SSF53335">
    <property type="entry name" value="S-adenosyl-L-methionine-dependent methyltransferases"/>
    <property type="match status" value="1"/>
</dbReference>
<dbReference type="NCBIfam" id="TIGR03534">
    <property type="entry name" value="RF_mod_PrmC"/>
    <property type="match status" value="1"/>
</dbReference>
<dbReference type="GO" id="GO:0003676">
    <property type="term" value="F:nucleic acid binding"/>
    <property type="evidence" value="ECO:0007669"/>
    <property type="project" value="InterPro"/>
</dbReference>
<feature type="binding site" evidence="5">
    <location>
        <begin position="202"/>
        <end position="205"/>
    </location>
    <ligand>
        <name>substrate</name>
    </ligand>
</feature>
<proteinExistence type="inferred from homology"/>
<evidence type="ECO:0000256" key="1">
    <source>
        <dbReference type="ARBA" id="ARBA00022603"/>
    </source>
</evidence>
<dbReference type="STRING" id="1042163.BRLA_c044520"/>
<dbReference type="Pfam" id="PF17827">
    <property type="entry name" value="PrmC_N"/>
    <property type="match status" value="1"/>
</dbReference>
<dbReference type="GO" id="GO:0102559">
    <property type="term" value="F:peptide chain release factor N(5)-glutamine methyltransferase activity"/>
    <property type="evidence" value="ECO:0007669"/>
    <property type="project" value="UniProtKB-EC"/>
</dbReference>
<evidence type="ECO:0000256" key="4">
    <source>
        <dbReference type="ARBA" id="ARBA00048391"/>
    </source>
</evidence>
<feature type="domain" description="Release factor glutamine methyltransferase N-terminal" evidence="7">
    <location>
        <begin position="14"/>
        <end position="84"/>
    </location>
</feature>
<dbReference type="Gene3D" id="3.40.50.150">
    <property type="entry name" value="Vaccinia Virus protein VP39"/>
    <property type="match status" value="1"/>
</dbReference>
<comment type="similarity">
    <text evidence="5">Belongs to the protein N5-glutamine methyltransferase family. PrmC subfamily.</text>
</comment>
<dbReference type="InterPro" id="IPR040758">
    <property type="entry name" value="PrmC_N"/>
</dbReference>
<feature type="binding site" evidence="5">
    <location>
        <begin position="133"/>
        <end position="137"/>
    </location>
    <ligand>
        <name>S-adenosyl-L-methionine</name>
        <dbReference type="ChEBI" id="CHEBI:59789"/>
    </ligand>
</feature>
<dbReference type="RefSeq" id="WP_003334229.1">
    <property type="nucleotide sequence ID" value="NZ_CP007806.1"/>
</dbReference>
<dbReference type="PROSITE" id="PS00092">
    <property type="entry name" value="N6_MTASE"/>
    <property type="match status" value="1"/>
</dbReference>
<keyword evidence="3 5" id="KW-0949">S-adenosyl-L-methionine</keyword>
<dbReference type="Gene3D" id="1.10.8.10">
    <property type="entry name" value="DNA helicase RuvA subunit, C-terminal domain"/>
    <property type="match status" value="1"/>
</dbReference>
<dbReference type="InterPro" id="IPR050320">
    <property type="entry name" value="N5-glutamine_MTase"/>
</dbReference>
<dbReference type="KEGG" id="blr:BRLA_c044520"/>
<evidence type="ECO:0000313" key="9">
    <source>
        <dbReference type="Proteomes" id="UP000005850"/>
    </source>
</evidence>
<dbReference type="EC" id="2.1.1.297" evidence="5"/>
<dbReference type="HOGENOM" id="CLU_018398_3_1_9"/>
<dbReference type="CDD" id="cd02440">
    <property type="entry name" value="AdoMet_MTases"/>
    <property type="match status" value="1"/>
</dbReference>
<dbReference type="InterPro" id="IPR004556">
    <property type="entry name" value="HemK-like"/>
</dbReference>
<comment type="caution">
    <text evidence="5">Lacks conserved residue(s) required for the propagation of feature annotation.</text>
</comment>
<gene>
    <name evidence="5" type="primary">prmC</name>
    <name evidence="8" type="ORF">BRLA_c044520</name>
</gene>
<dbReference type="NCBIfam" id="TIGR00536">
    <property type="entry name" value="hemK_fam"/>
    <property type="match status" value="1"/>
</dbReference>
<dbReference type="PANTHER" id="PTHR18895">
    <property type="entry name" value="HEMK METHYLTRANSFERASE"/>
    <property type="match status" value="1"/>
</dbReference>
<name>A0A075RBF1_BRELA</name>
<dbReference type="AlphaFoldDB" id="A0A075RBF1"/>
<dbReference type="Pfam" id="PF05175">
    <property type="entry name" value="MTS"/>
    <property type="match status" value="1"/>
</dbReference>
<feature type="domain" description="Methyltransferase small" evidence="6">
    <location>
        <begin position="128"/>
        <end position="207"/>
    </location>
</feature>
<evidence type="ECO:0000259" key="6">
    <source>
        <dbReference type="Pfam" id="PF05175"/>
    </source>
</evidence>
<evidence type="ECO:0000256" key="5">
    <source>
        <dbReference type="HAMAP-Rule" id="MF_02126"/>
    </source>
</evidence>
<dbReference type="PANTHER" id="PTHR18895:SF74">
    <property type="entry name" value="MTRF1L RELEASE FACTOR GLUTAMINE METHYLTRANSFERASE"/>
    <property type="match status" value="1"/>
</dbReference>
<feature type="binding site" evidence="5">
    <location>
        <position position="156"/>
    </location>
    <ligand>
        <name>S-adenosyl-L-methionine</name>
        <dbReference type="ChEBI" id="CHEBI:59789"/>
    </ligand>
</feature>
<dbReference type="InterPro" id="IPR002052">
    <property type="entry name" value="DNA_methylase_N6_adenine_CS"/>
</dbReference>
<accession>A0A075RBF1</accession>
<protein>
    <recommendedName>
        <fullName evidence="5">Release factor glutamine methyltransferase</fullName>
        <shortName evidence="5">RF MTase</shortName>
        <ecNumber evidence="5">2.1.1.297</ecNumber>
    </recommendedName>
    <alternativeName>
        <fullName evidence="5">N5-glutamine methyltransferase PrmC</fullName>
    </alternativeName>
    <alternativeName>
        <fullName evidence="5">Protein-(glutamine-N5) MTase PrmC</fullName>
    </alternativeName>
    <alternativeName>
        <fullName evidence="5">Protein-glutamine N-methyltransferase PrmC</fullName>
    </alternativeName>
</protein>
<evidence type="ECO:0000259" key="7">
    <source>
        <dbReference type="Pfam" id="PF17827"/>
    </source>
</evidence>
<keyword evidence="1 5" id="KW-0489">Methyltransferase</keyword>
<feature type="binding site" evidence="5">
    <location>
        <position position="202"/>
    </location>
    <ligand>
        <name>S-adenosyl-L-methionine</name>
        <dbReference type="ChEBI" id="CHEBI:59789"/>
    </ligand>
</feature>
<keyword evidence="2 5" id="KW-0808">Transferase</keyword>
<comment type="function">
    <text evidence="5">Methylates the class 1 translation termination release factors RF1/PrfA and RF2/PrfB on the glutamine residue of the universally conserved GGQ motif.</text>
</comment>
<evidence type="ECO:0000313" key="8">
    <source>
        <dbReference type="EMBL" id="AIG28716.1"/>
    </source>
</evidence>
<organism evidence="8 9">
    <name type="scientific">Brevibacillus laterosporus LMG 15441</name>
    <dbReference type="NCBI Taxonomy" id="1042163"/>
    <lineage>
        <taxon>Bacteria</taxon>
        <taxon>Bacillati</taxon>
        <taxon>Bacillota</taxon>
        <taxon>Bacilli</taxon>
        <taxon>Bacillales</taxon>
        <taxon>Paenibacillaceae</taxon>
        <taxon>Brevibacillus</taxon>
    </lineage>
</organism>
<evidence type="ECO:0000256" key="3">
    <source>
        <dbReference type="ARBA" id="ARBA00022691"/>
    </source>
</evidence>
<dbReference type="HAMAP" id="MF_02126">
    <property type="entry name" value="RF_methyltr_PrmC"/>
    <property type="match status" value="1"/>
</dbReference>
<dbReference type="eggNOG" id="COG2890">
    <property type="taxonomic scope" value="Bacteria"/>
</dbReference>
<evidence type="ECO:0000256" key="2">
    <source>
        <dbReference type="ARBA" id="ARBA00022679"/>
    </source>
</evidence>
<dbReference type="Proteomes" id="UP000005850">
    <property type="component" value="Chromosome"/>
</dbReference>
<dbReference type="InterPro" id="IPR019874">
    <property type="entry name" value="RF_methyltr_PrmC"/>
</dbReference>
<dbReference type="GO" id="GO:0032259">
    <property type="term" value="P:methylation"/>
    <property type="evidence" value="ECO:0007669"/>
    <property type="project" value="UniProtKB-KW"/>
</dbReference>
<dbReference type="InterPro" id="IPR029063">
    <property type="entry name" value="SAM-dependent_MTases_sf"/>
</dbReference>
<sequence length="299" mass="33463">MPAHKMDSINNVREALLWASSFLEEAGTKDPRFEAELMIRHVLKMNRASFLASMPDPIKEEEIASIRMLLKRRAAHEPIQYILGEQNFYGRDFIVAPGVLIPRPETELLIEQVLLHSQRIWSAEQPLSVVDFGTGSGAITLTLAAEKPNWQLTTVDISLDAIAIAKQNAERLDVEKRVRFIQGDLVEPILETGERVDIIVSNPPYIPSTDVDELDREVLGYEPRLALDGGADGYIFYRRICEALPQLLAPTGLVAFEVGIYQANTVAQLMKESGAVDEVFIYPDLAGIDRIIVGYRLHN</sequence>
<dbReference type="EMBL" id="CP007806">
    <property type="protein sequence ID" value="AIG28716.1"/>
    <property type="molecule type" value="Genomic_DNA"/>
</dbReference>
<keyword evidence="9" id="KW-1185">Reference proteome</keyword>
<dbReference type="InterPro" id="IPR007848">
    <property type="entry name" value="Small_mtfrase_dom"/>
</dbReference>
<reference evidence="8 9" key="1">
    <citation type="journal article" date="2011" name="J. Bacteriol.">
        <title>Genome sequence of Brevibacillus laterosporus LMG 15441, a pathogen of invertebrates.</title>
        <authorList>
            <person name="Djukic M."/>
            <person name="Poehlein A."/>
            <person name="Thurmer A."/>
            <person name="Daniel R."/>
        </authorList>
    </citation>
    <scope>NUCLEOTIDE SEQUENCE [LARGE SCALE GENOMIC DNA]</scope>
    <source>
        <strain evidence="8 9">LMG 15441</strain>
    </source>
</reference>